<dbReference type="AlphaFoldDB" id="A0A9C6U5V0"/>
<name>A0A9C6U5V0_FRAOC</name>
<dbReference type="RefSeq" id="XP_052121933.1">
    <property type="nucleotide sequence ID" value="XM_052265973.1"/>
</dbReference>
<gene>
    <name evidence="4" type="primary">LOC113208410</name>
</gene>
<keyword evidence="2" id="KW-1133">Transmembrane helix</keyword>
<organism evidence="3 4">
    <name type="scientific">Frankliniella occidentalis</name>
    <name type="common">Western flower thrips</name>
    <name type="synonym">Euthrips occidentalis</name>
    <dbReference type="NCBI Taxonomy" id="133901"/>
    <lineage>
        <taxon>Eukaryota</taxon>
        <taxon>Metazoa</taxon>
        <taxon>Ecdysozoa</taxon>
        <taxon>Arthropoda</taxon>
        <taxon>Hexapoda</taxon>
        <taxon>Insecta</taxon>
        <taxon>Pterygota</taxon>
        <taxon>Neoptera</taxon>
        <taxon>Paraneoptera</taxon>
        <taxon>Thysanoptera</taxon>
        <taxon>Terebrantia</taxon>
        <taxon>Thripoidea</taxon>
        <taxon>Thripidae</taxon>
        <taxon>Frankliniella</taxon>
    </lineage>
</organism>
<sequence>MVSREKPEQEQTQLSLVLVSWLLLGTLLAPLLVYVLLHVRARPWARAQPFVIWLGVDPDEDAGPSELGPARYFLSRSGVTPVAGPTATPPARLGQRVSAPMPQLPAGRGLLADLRLDGADAVVEGGKSPCAGWRPRPWNTGKQGPRAREELRGGGREDPRRDSRGGLGWRACRSI</sequence>
<keyword evidence="2" id="KW-0812">Transmembrane</keyword>
<keyword evidence="2" id="KW-0472">Membrane</keyword>
<reference evidence="4" key="1">
    <citation type="submission" date="2025-08" db="UniProtKB">
        <authorList>
            <consortium name="RefSeq"/>
        </authorList>
    </citation>
    <scope>IDENTIFICATION</scope>
    <source>
        <tissue evidence="4">Whole organism</tissue>
    </source>
</reference>
<dbReference type="KEGG" id="foc:113208410"/>
<evidence type="ECO:0000256" key="2">
    <source>
        <dbReference type="SAM" id="Phobius"/>
    </source>
</evidence>
<evidence type="ECO:0000313" key="4">
    <source>
        <dbReference type="RefSeq" id="XP_052121933.1"/>
    </source>
</evidence>
<dbReference type="OrthoDB" id="10635171at2759"/>
<accession>A0A9C6U5V0</accession>
<evidence type="ECO:0000256" key="1">
    <source>
        <dbReference type="SAM" id="MobiDB-lite"/>
    </source>
</evidence>
<dbReference type="GeneID" id="113208410"/>
<feature type="compositionally biased region" description="Low complexity" evidence="1">
    <location>
        <begin position="80"/>
        <end position="91"/>
    </location>
</feature>
<dbReference type="Proteomes" id="UP000504606">
    <property type="component" value="Unplaced"/>
</dbReference>
<protein>
    <submittedName>
        <fullName evidence="4">Uncharacterized protein LOC113208410</fullName>
    </submittedName>
</protein>
<feature type="compositionally biased region" description="Basic and acidic residues" evidence="1">
    <location>
        <begin position="146"/>
        <end position="164"/>
    </location>
</feature>
<proteinExistence type="predicted"/>
<feature type="region of interest" description="Disordered" evidence="1">
    <location>
        <begin position="132"/>
        <end position="175"/>
    </location>
</feature>
<evidence type="ECO:0000313" key="3">
    <source>
        <dbReference type="Proteomes" id="UP000504606"/>
    </source>
</evidence>
<feature type="region of interest" description="Disordered" evidence="1">
    <location>
        <begin position="80"/>
        <end position="99"/>
    </location>
</feature>
<keyword evidence="3" id="KW-1185">Reference proteome</keyword>
<feature type="transmembrane region" description="Helical" evidence="2">
    <location>
        <begin position="14"/>
        <end position="37"/>
    </location>
</feature>